<protein>
    <submittedName>
        <fullName evidence="1">Uncharacterized protein</fullName>
    </submittedName>
</protein>
<proteinExistence type="predicted"/>
<accession>A0A2S7WGU8</accession>
<dbReference type="OrthoDB" id="1493159at2"/>
<gene>
    <name evidence="1" type="ORF">BTO16_13310</name>
</gene>
<evidence type="ECO:0000313" key="1">
    <source>
        <dbReference type="EMBL" id="PQJ76843.1"/>
    </source>
</evidence>
<keyword evidence="2" id="KW-1185">Reference proteome</keyword>
<dbReference type="AlphaFoldDB" id="A0A2S7WGU8"/>
<evidence type="ECO:0000313" key="2">
    <source>
        <dbReference type="Proteomes" id="UP000239068"/>
    </source>
</evidence>
<name>A0A2S7WGU8_9FLAO</name>
<comment type="caution">
    <text evidence="1">The sequence shown here is derived from an EMBL/GenBank/DDBJ whole genome shotgun (WGS) entry which is preliminary data.</text>
</comment>
<reference evidence="1 2" key="1">
    <citation type="submission" date="2016-12" db="EMBL/GenBank/DDBJ databases">
        <title>Trade-off between light-utilization and light-protection in marine flavobacteria.</title>
        <authorList>
            <person name="Kumagai Y."/>
            <person name="Yoshizawa S."/>
            <person name="Kogure K."/>
            <person name="Iwasaki W."/>
        </authorList>
    </citation>
    <scope>NUCLEOTIDE SEQUENCE [LARGE SCALE GENOMIC DNA]</scope>
    <source>
        <strain evidence="1 2">ATCC 43844</strain>
    </source>
</reference>
<sequence>MGKLNIKKALIFTLFVFSFIFCTDNKEVIDLQNKQVIIDNNRYKESETDNYTILDARLIGDVITIKISSGGCSGISWKAALIDANEILESNPVQRNIKLSLENTEMCFAIVEREFTFNIKVLKEGLSSVNLNLEGWNTQINYN</sequence>
<dbReference type="RefSeq" id="WP_105022160.1">
    <property type="nucleotide sequence ID" value="NZ_MSCM01000002.1"/>
</dbReference>
<dbReference type="EMBL" id="MSCM01000002">
    <property type="protein sequence ID" value="PQJ76843.1"/>
    <property type="molecule type" value="Genomic_DNA"/>
</dbReference>
<organism evidence="1 2">
    <name type="scientific">Polaribacter glomeratus</name>
    <dbReference type="NCBI Taxonomy" id="102"/>
    <lineage>
        <taxon>Bacteria</taxon>
        <taxon>Pseudomonadati</taxon>
        <taxon>Bacteroidota</taxon>
        <taxon>Flavobacteriia</taxon>
        <taxon>Flavobacteriales</taxon>
        <taxon>Flavobacteriaceae</taxon>
    </lineage>
</organism>
<dbReference type="Proteomes" id="UP000239068">
    <property type="component" value="Unassembled WGS sequence"/>
</dbReference>